<gene>
    <name evidence="1" type="ORF">D0Z70_09530</name>
</gene>
<comment type="caution">
    <text evidence="1">The sequence shown here is derived from an EMBL/GenBank/DDBJ whole genome shotgun (WGS) entry which is preliminary data.</text>
</comment>
<evidence type="ECO:0000313" key="2">
    <source>
        <dbReference type="Proteomes" id="UP000283469"/>
    </source>
</evidence>
<organism evidence="1 2">
    <name type="scientific">Sphingobium terrigena</name>
    <dbReference type="NCBI Taxonomy" id="2304063"/>
    <lineage>
        <taxon>Bacteria</taxon>
        <taxon>Pseudomonadati</taxon>
        <taxon>Pseudomonadota</taxon>
        <taxon>Alphaproteobacteria</taxon>
        <taxon>Sphingomonadales</taxon>
        <taxon>Sphingomonadaceae</taxon>
        <taxon>Sphingobium</taxon>
    </lineage>
</organism>
<name>A0A418YT38_9SPHN</name>
<accession>A0A418YT38</accession>
<keyword evidence="2" id="KW-1185">Reference proteome</keyword>
<dbReference type="Proteomes" id="UP000283469">
    <property type="component" value="Unassembled WGS sequence"/>
</dbReference>
<dbReference type="AlphaFoldDB" id="A0A418YT38"/>
<proteinExistence type="predicted"/>
<reference evidence="1 2" key="1">
    <citation type="submission" date="2018-08" db="EMBL/GenBank/DDBJ databases">
        <title>Sphingobium sp. EO9.</title>
        <authorList>
            <person name="Park Y."/>
            <person name="Kim K.H."/>
            <person name="Jeon C.O."/>
        </authorList>
    </citation>
    <scope>NUCLEOTIDE SEQUENCE [LARGE SCALE GENOMIC DNA]</scope>
    <source>
        <strain evidence="1 2">EO9</strain>
    </source>
</reference>
<protein>
    <submittedName>
        <fullName evidence="1">Uncharacterized protein</fullName>
    </submittedName>
</protein>
<dbReference type="EMBL" id="QVRA01000007">
    <property type="protein sequence ID" value="RJG55055.1"/>
    <property type="molecule type" value="Genomic_DNA"/>
</dbReference>
<sequence length="131" mass="15247">MKRAVNDRFKWFDAGEAVFDAREAGMGGDEAILFAGKRFRLGFEAMRKYAIPFYRDFRIQLEKKDGWLSIDSAVKPIMPELISDLESEDEFTRDYALGEISDLLKVHYIWATADMAVHGLNHPRESEQWPW</sequence>
<evidence type="ECO:0000313" key="1">
    <source>
        <dbReference type="EMBL" id="RJG55055.1"/>
    </source>
</evidence>